<dbReference type="PANTHER" id="PTHR30055:SF234">
    <property type="entry name" value="HTH-TYPE TRANSCRIPTIONAL REGULATOR BETI"/>
    <property type="match status" value="1"/>
</dbReference>
<evidence type="ECO:0000256" key="4">
    <source>
        <dbReference type="PROSITE-ProRule" id="PRU00335"/>
    </source>
</evidence>
<dbReference type="eggNOG" id="COG1309">
    <property type="taxonomic scope" value="Bacteria"/>
</dbReference>
<evidence type="ECO:0000256" key="2">
    <source>
        <dbReference type="ARBA" id="ARBA00023125"/>
    </source>
</evidence>
<evidence type="ECO:0000313" key="8">
    <source>
        <dbReference type="Proteomes" id="UP000006250"/>
    </source>
</evidence>
<feature type="DNA-binding region" description="H-T-H motif" evidence="4">
    <location>
        <begin position="72"/>
        <end position="91"/>
    </location>
</feature>
<keyword evidence="8" id="KW-1185">Reference proteome</keyword>
<dbReference type="InterPro" id="IPR036271">
    <property type="entry name" value="Tet_transcr_reg_TetR-rel_C_sf"/>
</dbReference>
<evidence type="ECO:0000259" key="6">
    <source>
        <dbReference type="PROSITE" id="PS50977"/>
    </source>
</evidence>
<evidence type="ECO:0000256" key="5">
    <source>
        <dbReference type="SAM" id="MobiDB-lite"/>
    </source>
</evidence>
<organism evidence="7 8">
    <name type="scientific">Solidesulfovibrio fructosivorans JJ]</name>
    <dbReference type="NCBI Taxonomy" id="596151"/>
    <lineage>
        <taxon>Bacteria</taxon>
        <taxon>Pseudomonadati</taxon>
        <taxon>Thermodesulfobacteriota</taxon>
        <taxon>Desulfovibrionia</taxon>
        <taxon>Desulfovibrionales</taxon>
        <taxon>Desulfovibrionaceae</taxon>
        <taxon>Solidesulfovibrio</taxon>
    </lineage>
</organism>
<dbReference type="Pfam" id="PF00440">
    <property type="entry name" value="TetR_N"/>
    <property type="match status" value="1"/>
</dbReference>
<feature type="compositionally biased region" description="Low complexity" evidence="5">
    <location>
        <begin position="38"/>
        <end position="48"/>
    </location>
</feature>
<feature type="domain" description="HTH tetR-type" evidence="6">
    <location>
        <begin position="49"/>
        <end position="109"/>
    </location>
</feature>
<dbReference type="GO" id="GO:0000976">
    <property type="term" value="F:transcription cis-regulatory region binding"/>
    <property type="evidence" value="ECO:0007669"/>
    <property type="project" value="TreeGrafter"/>
</dbReference>
<proteinExistence type="predicted"/>
<dbReference type="PANTHER" id="PTHR30055">
    <property type="entry name" value="HTH-TYPE TRANSCRIPTIONAL REGULATOR RUTR"/>
    <property type="match status" value="1"/>
</dbReference>
<dbReference type="InterPro" id="IPR050109">
    <property type="entry name" value="HTH-type_TetR-like_transc_reg"/>
</dbReference>
<dbReference type="Gene3D" id="1.10.357.10">
    <property type="entry name" value="Tetracycline Repressor, domain 2"/>
    <property type="match status" value="1"/>
</dbReference>
<accession>E1JX24</accession>
<dbReference type="STRING" id="596151.DesfrDRAFT_2257"/>
<evidence type="ECO:0000256" key="1">
    <source>
        <dbReference type="ARBA" id="ARBA00023015"/>
    </source>
</evidence>
<dbReference type="Proteomes" id="UP000006250">
    <property type="component" value="Unassembled WGS sequence"/>
</dbReference>
<dbReference type="SUPFAM" id="SSF46689">
    <property type="entry name" value="Homeodomain-like"/>
    <property type="match status" value="1"/>
</dbReference>
<keyword evidence="2 4" id="KW-0238">DNA-binding</keyword>
<comment type="caution">
    <text evidence="7">The sequence shown here is derived from an EMBL/GenBank/DDBJ whole genome shotgun (WGS) entry which is preliminary data.</text>
</comment>
<dbReference type="InterPro" id="IPR001647">
    <property type="entry name" value="HTH_TetR"/>
</dbReference>
<dbReference type="InterPro" id="IPR009057">
    <property type="entry name" value="Homeodomain-like_sf"/>
</dbReference>
<dbReference type="Gene3D" id="1.10.10.60">
    <property type="entry name" value="Homeodomain-like"/>
    <property type="match status" value="1"/>
</dbReference>
<protein>
    <submittedName>
        <fullName evidence="7">Transcriptional regulator, TetR family</fullName>
    </submittedName>
</protein>
<name>E1JX24_SOLFR</name>
<gene>
    <name evidence="7" type="ORF">DesfrDRAFT_2257</name>
</gene>
<keyword evidence="3" id="KW-0804">Transcription</keyword>
<feature type="region of interest" description="Disordered" evidence="5">
    <location>
        <begin position="1"/>
        <end position="48"/>
    </location>
</feature>
<dbReference type="AlphaFoldDB" id="E1JX24"/>
<dbReference type="SUPFAM" id="SSF48498">
    <property type="entry name" value="Tetracyclin repressor-like, C-terminal domain"/>
    <property type="match status" value="1"/>
</dbReference>
<reference evidence="7 8" key="1">
    <citation type="submission" date="2010-08" db="EMBL/GenBank/DDBJ databases">
        <title>The draft genome of Desulfovibrio fructosovorans JJ.</title>
        <authorList>
            <consortium name="US DOE Joint Genome Institute (JGI-PGF)"/>
            <person name="Lucas S."/>
            <person name="Copeland A."/>
            <person name="Lapidus A."/>
            <person name="Cheng J.-F."/>
            <person name="Bruce D."/>
            <person name="Goodwin L."/>
            <person name="Pitluck S."/>
            <person name="Land M.L."/>
            <person name="Hauser L."/>
            <person name="Chang Y.-J."/>
            <person name="Jeffries C."/>
            <person name="Wall J.D."/>
            <person name="Stahl D.A."/>
            <person name="Arkin A.P."/>
            <person name="Dehal P."/>
            <person name="Stolyar S.M."/>
            <person name="Hazen T.C."/>
            <person name="Woyke T.J."/>
        </authorList>
    </citation>
    <scope>NUCLEOTIDE SEQUENCE [LARGE SCALE GENOMIC DNA]</scope>
    <source>
        <strain evidence="7 8">JJ</strain>
    </source>
</reference>
<sequence>MAGDCPKVRLSMKRSQNETASARCEPDDSTRGSESFVSSAGGDAASGAAGKKERILRAAQAMFGRHGYSNTTMKMIAEEAGVAFGLVAHHFGGKENLFITAGFDMIGRLLTRVREEADGAESGYEALTQFIRAYLRFTLDNPETFPVLIRCSPFGELGGEDHKALVAEKFDLIFDEIAGHLKRGMDDGSIRLLPVRKTALLLYGNILTAVRTHFITPYKFAGLYEETLRYVQHAVANPEGLGREAVFRRKFQNLSMID</sequence>
<dbReference type="GO" id="GO:0003700">
    <property type="term" value="F:DNA-binding transcription factor activity"/>
    <property type="evidence" value="ECO:0007669"/>
    <property type="project" value="TreeGrafter"/>
</dbReference>
<dbReference type="PROSITE" id="PS50977">
    <property type="entry name" value="HTH_TETR_2"/>
    <property type="match status" value="1"/>
</dbReference>
<dbReference type="PRINTS" id="PR00455">
    <property type="entry name" value="HTHTETR"/>
</dbReference>
<evidence type="ECO:0000256" key="3">
    <source>
        <dbReference type="ARBA" id="ARBA00023163"/>
    </source>
</evidence>
<keyword evidence="1" id="KW-0805">Transcription regulation</keyword>
<dbReference type="EMBL" id="AECZ01000013">
    <property type="protein sequence ID" value="EFL51098.1"/>
    <property type="molecule type" value="Genomic_DNA"/>
</dbReference>
<evidence type="ECO:0000313" key="7">
    <source>
        <dbReference type="EMBL" id="EFL51098.1"/>
    </source>
</evidence>